<proteinExistence type="predicted"/>
<evidence type="ECO:0000313" key="4">
    <source>
        <dbReference type="Proteomes" id="UP000001302"/>
    </source>
</evidence>
<dbReference type="InterPro" id="IPR018247">
    <property type="entry name" value="EF_Hand_1_Ca_BS"/>
</dbReference>
<evidence type="ECO:0000313" key="3">
    <source>
        <dbReference type="EMBL" id="ADM10185.1"/>
    </source>
</evidence>
<accession>E0TH95</accession>
<dbReference type="Proteomes" id="UP000001302">
    <property type="component" value="Chromosome"/>
</dbReference>
<protein>
    <recommendedName>
        <fullName evidence="2">EF-hand domain-containing protein</fullName>
    </recommendedName>
</protein>
<dbReference type="KEGG" id="pbr:PB2503_10669"/>
<evidence type="ECO:0000259" key="2">
    <source>
        <dbReference type="PROSITE" id="PS50222"/>
    </source>
</evidence>
<dbReference type="SUPFAM" id="SSF47473">
    <property type="entry name" value="EF-hand"/>
    <property type="match status" value="1"/>
</dbReference>
<name>E0TH95_PARBH</name>
<dbReference type="Pfam" id="PF13202">
    <property type="entry name" value="EF-hand_5"/>
    <property type="match status" value="1"/>
</dbReference>
<dbReference type="PROSITE" id="PS50222">
    <property type="entry name" value="EF_HAND_2"/>
    <property type="match status" value="1"/>
</dbReference>
<keyword evidence="4" id="KW-1185">Reference proteome</keyword>
<sequence>MHPLISAGLAGVCLLIGAATTAAPLRSGSFDDQAREVPISLPAIAEEAQGLFQRIDQDGSGILDRDEFASHYLVMSELIRLRGEVDLPLIVPITVALPQGPLPPLSIAERGAIDLSAREVFSIFAEDNAMRPQEFAAYRISVYRSADSNLDGTLSEGELRQLGVRLAGEAALGS</sequence>
<dbReference type="EMBL" id="CP002156">
    <property type="protein sequence ID" value="ADM10185.1"/>
    <property type="molecule type" value="Genomic_DNA"/>
</dbReference>
<dbReference type="GO" id="GO:0005509">
    <property type="term" value="F:calcium ion binding"/>
    <property type="evidence" value="ECO:0007669"/>
    <property type="project" value="InterPro"/>
</dbReference>
<dbReference type="AlphaFoldDB" id="E0TH95"/>
<keyword evidence="1" id="KW-0732">Signal</keyword>
<dbReference type="PROSITE" id="PS00018">
    <property type="entry name" value="EF_HAND_1"/>
    <property type="match status" value="1"/>
</dbReference>
<dbReference type="InterPro" id="IPR011992">
    <property type="entry name" value="EF-hand-dom_pair"/>
</dbReference>
<dbReference type="RefSeq" id="WP_013301159.1">
    <property type="nucleotide sequence ID" value="NC_014414.1"/>
</dbReference>
<dbReference type="Gene3D" id="1.10.238.10">
    <property type="entry name" value="EF-hand"/>
    <property type="match status" value="1"/>
</dbReference>
<gene>
    <name evidence="3" type="ordered locus">PB2503_10669</name>
</gene>
<reference evidence="4" key="1">
    <citation type="submission" date="2010-08" db="EMBL/GenBank/DDBJ databases">
        <title>Genome sequence of Parvularcula bermudensis HTCC2503.</title>
        <authorList>
            <person name="Kang D.-M."/>
            <person name="Oh H.-M."/>
            <person name="Cho J.-C."/>
        </authorList>
    </citation>
    <scope>NUCLEOTIDE SEQUENCE [LARGE SCALE GENOMIC DNA]</scope>
    <source>
        <strain evidence="4">ATCC BAA-594 / HTCC2503 / KCTC 12087</strain>
    </source>
</reference>
<dbReference type="InterPro" id="IPR002048">
    <property type="entry name" value="EF_hand_dom"/>
</dbReference>
<feature type="chain" id="PRO_5003140692" description="EF-hand domain-containing protein" evidence="1">
    <location>
        <begin position="23"/>
        <end position="174"/>
    </location>
</feature>
<feature type="signal peptide" evidence="1">
    <location>
        <begin position="1"/>
        <end position="22"/>
    </location>
</feature>
<feature type="domain" description="EF-hand" evidence="2">
    <location>
        <begin position="43"/>
        <end position="78"/>
    </location>
</feature>
<organism evidence="3 4">
    <name type="scientific">Parvularcula bermudensis (strain ATCC BAA-594 / HTCC2503 / KCTC 12087)</name>
    <dbReference type="NCBI Taxonomy" id="314260"/>
    <lineage>
        <taxon>Bacteria</taxon>
        <taxon>Pseudomonadati</taxon>
        <taxon>Pseudomonadota</taxon>
        <taxon>Alphaproteobacteria</taxon>
        <taxon>Parvularculales</taxon>
        <taxon>Parvularculaceae</taxon>
        <taxon>Parvularcula</taxon>
    </lineage>
</organism>
<dbReference type="HOGENOM" id="CLU_1538600_0_0_5"/>
<evidence type="ECO:0000256" key="1">
    <source>
        <dbReference type="SAM" id="SignalP"/>
    </source>
</evidence>
<reference evidence="3 4" key="2">
    <citation type="journal article" date="2011" name="J. Bacteriol.">
        <title>Complete genome sequence of strain HTCC2503T of Parvularcula bermudensis, the type species of the order "Parvularculales" in the class Alphaproteobacteria.</title>
        <authorList>
            <person name="Oh H.M."/>
            <person name="Kang I."/>
            <person name="Vergin K.L."/>
            <person name="Kang D."/>
            <person name="Rhee K.H."/>
            <person name="Giovannoni S.J."/>
            <person name="Cho J.C."/>
        </authorList>
    </citation>
    <scope>NUCLEOTIDE SEQUENCE [LARGE SCALE GENOMIC DNA]</scope>
    <source>
        <strain evidence="4">ATCC BAA-594 / HTCC2503 / KCTC 12087</strain>
    </source>
</reference>